<evidence type="ECO:0000313" key="3">
    <source>
        <dbReference type="Proteomes" id="UP000004550"/>
    </source>
</evidence>
<sequence>MTDMDEAMLIAFVDGELDEVNRRRVERAVAEDPALAARLDMHLRLRERLAGHYAPIEAEPVPAAMQALLREEAKVVPFARPATERRRVWVTGGAIAASLLLGLGIGHFSGGSGGPIAVERGAMVAQGELASALETQLASAQQDGPIRIGLSFRRKGGGWCRSFEGQALSGVACREEQGWQVQQLLPGAGQGTAYRQASSGDMRLMATVDALMDGSPLDAAQEKAAKDGRWQ</sequence>
<gene>
    <name evidence="2" type="ORF">SIDU_06770</name>
</gene>
<dbReference type="AlphaFoldDB" id="A0A1L5BMU7"/>
<name>A0A1L5BMU7_SPHIB</name>
<reference evidence="2 3" key="1">
    <citation type="journal article" date="2012" name="J. Bacteriol.">
        <title>Genome sequence of Sphingobium indicum B90A, a hexachlorocyclohexane-degrading bacterium.</title>
        <authorList>
            <person name="Anand S."/>
            <person name="Sangwan N."/>
            <person name="Lata P."/>
            <person name="Kaur J."/>
            <person name="Dua A."/>
            <person name="Singh A.K."/>
            <person name="Verma M."/>
            <person name="Kaur J."/>
            <person name="Khurana J.P."/>
            <person name="Khurana P."/>
            <person name="Mathur S."/>
            <person name="Lal R."/>
        </authorList>
    </citation>
    <scope>NUCLEOTIDE SEQUENCE [LARGE SCALE GENOMIC DNA]</scope>
    <source>
        <strain evidence="3">DSM 16412 / CCM 7286 / MTCC 6364 / B90A</strain>
    </source>
</reference>
<accession>A0A1L5BMU7</accession>
<feature type="transmembrane region" description="Helical" evidence="1">
    <location>
        <begin position="88"/>
        <end position="108"/>
    </location>
</feature>
<dbReference type="Proteomes" id="UP000004550">
    <property type="component" value="Chromosome"/>
</dbReference>
<proteinExistence type="predicted"/>
<evidence type="ECO:0000256" key="1">
    <source>
        <dbReference type="SAM" id="Phobius"/>
    </source>
</evidence>
<protein>
    <submittedName>
        <fullName evidence="2">Anti-sigma factor</fullName>
    </submittedName>
</protein>
<keyword evidence="1" id="KW-0812">Transmembrane</keyword>
<keyword evidence="1" id="KW-0472">Membrane</keyword>
<dbReference type="KEGG" id="sinb:SIDU_06770"/>
<dbReference type="RefSeq" id="WP_007682401.1">
    <property type="nucleotide sequence ID" value="NZ_CP013070.1"/>
</dbReference>
<dbReference type="EMBL" id="CP013070">
    <property type="protein sequence ID" value="APL94234.1"/>
    <property type="molecule type" value="Genomic_DNA"/>
</dbReference>
<organism evidence="2 3">
    <name type="scientific">Sphingobium indicum (strain DSM 16412 / CCM 7286 / MTCC 6364 / B90A)</name>
    <dbReference type="NCBI Taxonomy" id="861109"/>
    <lineage>
        <taxon>Bacteria</taxon>
        <taxon>Pseudomonadati</taxon>
        <taxon>Pseudomonadota</taxon>
        <taxon>Alphaproteobacteria</taxon>
        <taxon>Sphingomonadales</taxon>
        <taxon>Sphingomonadaceae</taxon>
        <taxon>Sphingobium</taxon>
    </lineage>
</organism>
<evidence type="ECO:0000313" key="2">
    <source>
        <dbReference type="EMBL" id="APL94234.1"/>
    </source>
</evidence>
<keyword evidence="1" id="KW-1133">Transmembrane helix</keyword>